<organism evidence="10 11">
    <name type="scientific">Flavivirga jejuensis</name>
    <dbReference type="NCBI Taxonomy" id="870487"/>
    <lineage>
        <taxon>Bacteria</taxon>
        <taxon>Pseudomonadati</taxon>
        <taxon>Bacteroidota</taxon>
        <taxon>Flavobacteriia</taxon>
        <taxon>Flavobacteriales</taxon>
        <taxon>Flavobacteriaceae</taxon>
        <taxon>Flavivirga</taxon>
    </lineage>
</organism>
<dbReference type="InterPro" id="IPR039426">
    <property type="entry name" value="TonB-dep_rcpt-like"/>
</dbReference>
<keyword evidence="4 8" id="KW-0812">Transmembrane</keyword>
<dbReference type="SUPFAM" id="SSF49464">
    <property type="entry name" value="Carboxypeptidase regulatory domain-like"/>
    <property type="match status" value="1"/>
</dbReference>
<keyword evidence="5" id="KW-0732">Signal</keyword>
<dbReference type="InterPro" id="IPR012910">
    <property type="entry name" value="Plug_dom"/>
</dbReference>
<dbReference type="InterPro" id="IPR008969">
    <property type="entry name" value="CarboxyPept-like_regulatory"/>
</dbReference>
<accession>A0ABT8WSF8</accession>
<dbReference type="PANTHER" id="PTHR30069:SF29">
    <property type="entry name" value="HEMOGLOBIN AND HEMOGLOBIN-HAPTOGLOBIN-BINDING PROTEIN 1-RELATED"/>
    <property type="match status" value="1"/>
</dbReference>
<dbReference type="Gene3D" id="2.170.130.10">
    <property type="entry name" value="TonB-dependent receptor, plug domain"/>
    <property type="match status" value="1"/>
</dbReference>
<dbReference type="PROSITE" id="PS52016">
    <property type="entry name" value="TONB_DEPENDENT_REC_3"/>
    <property type="match status" value="1"/>
</dbReference>
<keyword evidence="2 8" id="KW-0813">Transport</keyword>
<evidence type="ECO:0000256" key="7">
    <source>
        <dbReference type="ARBA" id="ARBA00023237"/>
    </source>
</evidence>
<dbReference type="Pfam" id="PF07715">
    <property type="entry name" value="Plug"/>
    <property type="match status" value="1"/>
</dbReference>
<evidence type="ECO:0000256" key="2">
    <source>
        <dbReference type="ARBA" id="ARBA00022448"/>
    </source>
</evidence>
<evidence type="ECO:0000256" key="5">
    <source>
        <dbReference type="ARBA" id="ARBA00022729"/>
    </source>
</evidence>
<evidence type="ECO:0000256" key="1">
    <source>
        <dbReference type="ARBA" id="ARBA00004571"/>
    </source>
</evidence>
<keyword evidence="11" id="KW-1185">Reference proteome</keyword>
<gene>
    <name evidence="10" type="ORF">Q4Q40_18035</name>
</gene>
<name>A0ABT8WSF8_9FLAO</name>
<keyword evidence="7 8" id="KW-0998">Cell outer membrane</keyword>
<sequence>MVYKVNSSCKNYLKIFGCILLMLILPNLIQAQESVLNKKISISIDGIGIIETLQEIEKNENCFFSYNKSSINTTKKVTKTFNNTSLRLVLESLFEDYKMYFSEEGNVIYIRKDSRKGKVTGKVIDANNTPIPFASIILENTIYGTSSDKNGNYTFLAPQGNYAISVSTLGFESKKQEIKIIPDQPTQVNFTLNEEENALREILIEGKSISKKITEAPIKINTIETKDFKLQSVGVAEILKTSPGVVVRRSGGLGSDVEVNLNGLTGNAVRVYIDGFPIEYLGGGFNLTNIPASNINRLEIYKGVVPTDKATDALGGGVNIVSKKIENDVLETSYEIGSFNTHRVSLLSGKKINDHITLSFDGFYNFSDNDFLMNNITNTTEETFTDQFTGEIRTQLVRETINNIRRFNNAHESYFAQVGMQIHDLSWADEITIKGNISHKFNEIQTLDITDGSAIEGYFGETKTFNTNLGYKNSFFDNKLKLDYRGVLSNALSATIRDSLNVINWNREVIVENGLNPIDTETEFTTNAHRLGISYKLNNQHKISLNNFYARSKIFRRNFIDPFINVNGEEINGNLIPSFFTKNISSAEISSSWFKKSLNTILFGKYYLYDANTVSQQSPTVLNLQIKDELKGFGFALKYAFNTSFFIRTSYENAVRIPDEFEVYGNFTNIRSNFNLKPEQSDNINFGIDYEQRFLDSYKINLGFNGFIRDTKDLIALRGGDVSLQYQNFNSVLSQGVEFNVKITKDPFSNISFNLTNQERTYKGFNALSDNGLKSFIGTSFPNTPFFFYNVLFNLGAKSFKETLPNIVLYSNWFHTKAFSNDDIPPNGEPEPLSLIPTQDEINMGIGYFSPNKKLSFSFQVNNITNDFQLFDNYRVPKPNRNYQFKINYKIF</sequence>
<dbReference type="Proteomes" id="UP001176806">
    <property type="component" value="Unassembled WGS sequence"/>
</dbReference>
<evidence type="ECO:0000256" key="6">
    <source>
        <dbReference type="ARBA" id="ARBA00023136"/>
    </source>
</evidence>
<keyword evidence="6 8" id="KW-0472">Membrane</keyword>
<keyword evidence="10" id="KW-0675">Receptor</keyword>
<comment type="similarity">
    <text evidence="8">Belongs to the TonB-dependent receptor family.</text>
</comment>
<feature type="domain" description="TonB-dependent receptor plug" evidence="9">
    <location>
        <begin position="214"/>
        <end position="316"/>
    </location>
</feature>
<proteinExistence type="inferred from homology"/>
<evidence type="ECO:0000313" key="11">
    <source>
        <dbReference type="Proteomes" id="UP001176806"/>
    </source>
</evidence>
<dbReference type="Gene3D" id="2.40.170.20">
    <property type="entry name" value="TonB-dependent receptor, beta-barrel domain"/>
    <property type="match status" value="1"/>
</dbReference>
<comment type="caution">
    <text evidence="10">The sequence shown here is derived from an EMBL/GenBank/DDBJ whole genome shotgun (WGS) entry which is preliminary data.</text>
</comment>
<dbReference type="EMBL" id="JAUOEL010000007">
    <property type="protein sequence ID" value="MDO5976103.1"/>
    <property type="molecule type" value="Genomic_DNA"/>
</dbReference>
<evidence type="ECO:0000256" key="4">
    <source>
        <dbReference type="ARBA" id="ARBA00022692"/>
    </source>
</evidence>
<dbReference type="SUPFAM" id="SSF56935">
    <property type="entry name" value="Porins"/>
    <property type="match status" value="1"/>
</dbReference>
<reference evidence="10" key="1">
    <citation type="submission" date="2023-07" db="EMBL/GenBank/DDBJ databases">
        <title>Two novel species in the genus Flavivirga.</title>
        <authorList>
            <person name="Kwon K."/>
        </authorList>
    </citation>
    <scope>NUCLEOTIDE SEQUENCE</scope>
    <source>
        <strain evidence="10">KACC 14158</strain>
    </source>
</reference>
<evidence type="ECO:0000259" key="9">
    <source>
        <dbReference type="Pfam" id="PF07715"/>
    </source>
</evidence>
<keyword evidence="3 8" id="KW-1134">Transmembrane beta strand</keyword>
<dbReference type="InterPro" id="IPR037066">
    <property type="entry name" value="Plug_dom_sf"/>
</dbReference>
<dbReference type="Gene3D" id="2.60.40.1120">
    <property type="entry name" value="Carboxypeptidase-like, regulatory domain"/>
    <property type="match status" value="1"/>
</dbReference>
<evidence type="ECO:0000256" key="8">
    <source>
        <dbReference type="PROSITE-ProRule" id="PRU01360"/>
    </source>
</evidence>
<protein>
    <submittedName>
        <fullName evidence="10">TonB-dependent receptor</fullName>
    </submittedName>
</protein>
<dbReference type="InterPro" id="IPR036942">
    <property type="entry name" value="Beta-barrel_TonB_sf"/>
</dbReference>
<comment type="subcellular location">
    <subcellularLocation>
        <location evidence="1 8">Cell outer membrane</location>
        <topology evidence="1 8">Multi-pass membrane protein</topology>
    </subcellularLocation>
</comment>
<dbReference type="PANTHER" id="PTHR30069">
    <property type="entry name" value="TONB-DEPENDENT OUTER MEMBRANE RECEPTOR"/>
    <property type="match status" value="1"/>
</dbReference>
<evidence type="ECO:0000256" key="3">
    <source>
        <dbReference type="ARBA" id="ARBA00022452"/>
    </source>
</evidence>
<evidence type="ECO:0000313" key="10">
    <source>
        <dbReference type="EMBL" id="MDO5976103.1"/>
    </source>
</evidence>
<dbReference type="Pfam" id="PF13715">
    <property type="entry name" value="CarbopepD_reg_2"/>
    <property type="match status" value="1"/>
</dbReference>